<dbReference type="AlphaFoldDB" id="D9QFY6"/>
<protein>
    <submittedName>
        <fullName evidence="2">Uncharacterized protein</fullName>
    </submittedName>
</protein>
<dbReference type="STRING" id="633149.Bresu_1388"/>
<evidence type="ECO:0000313" key="2">
    <source>
        <dbReference type="EMBL" id="ADL00700.1"/>
    </source>
</evidence>
<dbReference type="KEGG" id="bsb:Bresu_1388"/>
<keyword evidence="1" id="KW-1133">Transmembrane helix</keyword>
<keyword evidence="1" id="KW-0472">Membrane</keyword>
<name>D9QFY6_BRESC</name>
<gene>
    <name evidence="2" type="ordered locus">Bresu_1388</name>
</gene>
<reference evidence="3" key="1">
    <citation type="journal article" date="2011" name="J. Bacteriol.">
        <title>Genome sequences of eight morphologically diverse alphaproteobacteria.</title>
        <authorList>
            <consortium name="US DOE Joint Genome Institute"/>
            <person name="Brown P.J."/>
            <person name="Kysela D.T."/>
            <person name="Buechlein A."/>
            <person name="Hemmerich C."/>
            <person name="Brun Y.V."/>
        </authorList>
    </citation>
    <scope>NUCLEOTIDE SEQUENCE [LARGE SCALE GENOMIC DNA]</scope>
    <source>
        <strain evidence="3">ATCC 15264 / DSM 4735 / LMG 14903 / NBRC 16000 / CB 81</strain>
    </source>
</reference>
<keyword evidence="3" id="KW-1185">Reference proteome</keyword>
<evidence type="ECO:0000256" key="1">
    <source>
        <dbReference type="SAM" id="Phobius"/>
    </source>
</evidence>
<dbReference type="Proteomes" id="UP000002696">
    <property type="component" value="Chromosome"/>
</dbReference>
<dbReference type="BioCyc" id="BSUB633149:G1GM8-1380-MONOMER"/>
<keyword evidence="1" id="KW-0812">Transmembrane</keyword>
<accession>D9QFY6</accession>
<evidence type="ECO:0000313" key="3">
    <source>
        <dbReference type="Proteomes" id="UP000002696"/>
    </source>
</evidence>
<dbReference type="RefSeq" id="WP_013268803.1">
    <property type="nucleotide sequence ID" value="NC_014375.1"/>
</dbReference>
<dbReference type="HOGENOM" id="CLU_1718838_0_0_5"/>
<dbReference type="EMBL" id="CP002102">
    <property type="protein sequence ID" value="ADL00700.1"/>
    <property type="molecule type" value="Genomic_DNA"/>
</dbReference>
<organism evidence="2 3">
    <name type="scientific">Brevundimonas subvibrioides (strain ATCC 15264 / DSM 4735 / LMG 14903 / NBRC 16000 / CB 81)</name>
    <name type="common">Caulobacter subvibrioides</name>
    <dbReference type="NCBI Taxonomy" id="633149"/>
    <lineage>
        <taxon>Bacteria</taxon>
        <taxon>Pseudomonadati</taxon>
        <taxon>Pseudomonadota</taxon>
        <taxon>Alphaproteobacteria</taxon>
        <taxon>Caulobacterales</taxon>
        <taxon>Caulobacteraceae</taxon>
        <taxon>Brevundimonas</taxon>
    </lineage>
</organism>
<feature type="transmembrane region" description="Helical" evidence="1">
    <location>
        <begin position="77"/>
        <end position="93"/>
    </location>
</feature>
<sequence length="152" mass="16752">MIRIGTNREPVTVTLRPPYGDVTVTLKRLTTSHYGEAQQAAQAILRNDAELLNLLVKHDLLPEGGVKAWKRMKDKDVMAYAAFLSGIGVWLGAVECAVRGISEWTGILGEDGKPAAVEREIIETLMLDEALSHQITTQLDQAARILFVEGER</sequence>
<dbReference type="InParanoid" id="D9QFY6"/>
<proteinExistence type="predicted"/>